<evidence type="ECO:0000313" key="1">
    <source>
        <dbReference type="EMBL" id="KAI3761111.1"/>
    </source>
</evidence>
<organism evidence="1 2">
    <name type="scientific">Smallanthus sonchifolius</name>
    <dbReference type="NCBI Taxonomy" id="185202"/>
    <lineage>
        <taxon>Eukaryota</taxon>
        <taxon>Viridiplantae</taxon>
        <taxon>Streptophyta</taxon>
        <taxon>Embryophyta</taxon>
        <taxon>Tracheophyta</taxon>
        <taxon>Spermatophyta</taxon>
        <taxon>Magnoliopsida</taxon>
        <taxon>eudicotyledons</taxon>
        <taxon>Gunneridae</taxon>
        <taxon>Pentapetalae</taxon>
        <taxon>asterids</taxon>
        <taxon>campanulids</taxon>
        <taxon>Asterales</taxon>
        <taxon>Asteraceae</taxon>
        <taxon>Asteroideae</taxon>
        <taxon>Heliantheae alliance</taxon>
        <taxon>Millerieae</taxon>
        <taxon>Smallanthus</taxon>
    </lineage>
</organism>
<protein>
    <submittedName>
        <fullName evidence="1">Uncharacterized protein</fullName>
    </submittedName>
</protein>
<sequence>MTFRSSCTYSIYFVCFYDCTSSKEFRINHMEIIKGIQWHGYYDELVVPTIENTAHDRELTEFLAAAFIEMSGVCAASDIYSVGQESSNIRNAGFDPKTFRVDPYGNVLGRIDCIKFHPLSCGLGKN</sequence>
<gene>
    <name evidence="1" type="ORF">L1987_51519</name>
</gene>
<dbReference type="Proteomes" id="UP001056120">
    <property type="component" value="Linkage Group LG17"/>
</dbReference>
<comment type="caution">
    <text evidence="1">The sequence shown here is derived from an EMBL/GenBank/DDBJ whole genome shotgun (WGS) entry which is preliminary data.</text>
</comment>
<evidence type="ECO:0000313" key="2">
    <source>
        <dbReference type="Proteomes" id="UP001056120"/>
    </source>
</evidence>
<reference evidence="1 2" key="2">
    <citation type="journal article" date="2022" name="Mol. Ecol. Resour.">
        <title>The genomes of chicory, endive, great burdock and yacon provide insights into Asteraceae paleo-polyploidization history and plant inulin production.</title>
        <authorList>
            <person name="Fan W."/>
            <person name="Wang S."/>
            <person name="Wang H."/>
            <person name="Wang A."/>
            <person name="Jiang F."/>
            <person name="Liu H."/>
            <person name="Zhao H."/>
            <person name="Xu D."/>
            <person name="Zhang Y."/>
        </authorList>
    </citation>
    <scope>NUCLEOTIDE SEQUENCE [LARGE SCALE GENOMIC DNA]</scope>
    <source>
        <strain evidence="2">cv. Yunnan</strain>
        <tissue evidence="1">Leaves</tissue>
    </source>
</reference>
<keyword evidence="2" id="KW-1185">Reference proteome</keyword>
<proteinExistence type="predicted"/>
<accession>A0ACB9ERN5</accession>
<reference evidence="2" key="1">
    <citation type="journal article" date="2022" name="Mol. Ecol. Resour.">
        <title>The genomes of chicory, endive, great burdock and yacon provide insights into Asteraceae palaeo-polyploidization history and plant inulin production.</title>
        <authorList>
            <person name="Fan W."/>
            <person name="Wang S."/>
            <person name="Wang H."/>
            <person name="Wang A."/>
            <person name="Jiang F."/>
            <person name="Liu H."/>
            <person name="Zhao H."/>
            <person name="Xu D."/>
            <person name="Zhang Y."/>
        </authorList>
    </citation>
    <scope>NUCLEOTIDE SEQUENCE [LARGE SCALE GENOMIC DNA]</scope>
    <source>
        <strain evidence="2">cv. Yunnan</strain>
    </source>
</reference>
<name>A0ACB9ERN5_9ASTR</name>
<dbReference type="EMBL" id="CM042034">
    <property type="protein sequence ID" value="KAI3761111.1"/>
    <property type="molecule type" value="Genomic_DNA"/>
</dbReference>